<evidence type="ECO:0000313" key="3">
    <source>
        <dbReference type="Proteomes" id="UP000036367"/>
    </source>
</evidence>
<name>A0A0J1EPP0_RHOIS</name>
<dbReference type="STRING" id="595434.RISK_000522"/>
<evidence type="ECO:0000256" key="1">
    <source>
        <dbReference type="SAM" id="MobiDB-lite"/>
    </source>
</evidence>
<feature type="compositionally biased region" description="Low complexity" evidence="1">
    <location>
        <begin position="113"/>
        <end position="125"/>
    </location>
</feature>
<feature type="region of interest" description="Disordered" evidence="1">
    <location>
        <begin position="239"/>
        <end position="293"/>
    </location>
</feature>
<reference evidence="2" key="1">
    <citation type="submission" date="2015-05" db="EMBL/GenBank/DDBJ databases">
        <title>Permanent draft genome of Rhodopirellula islandicus K833.</title>
        <authorList>
            <person name="Kizina J."/>
            <person name="Richter M."/>
            <person name="Glockner F.O."/>
            <person name="Harder J."/>
        </authorList>
    </citation>
    <scope>NUCLEOTIDE SEQUENCE [LARGE SCALE GENOMIC DNA]</scope>
    <source>
        <strain evidence="2">K833</strain>
    </source>
</reference>
<comment type="caution">
    <text evidence="2">The sequence shown here is derived from an EMBL/GenBank/DDBJ whole genome shotgun (WGS) entry which is preliminary data.</text>
</comment>
<feature type="compositionally biased region" description="Low complexity" evidence="1">
    <location>
        <begin position="154"/>
        <end position="180"/>
    </location>
</feature>
<dbReference type="PATRIC" id="fig|595434.4.peg.506"/>
<organism evidence="2 3">
    <name type="scientific">Rhodopirellula islandica</name>
    <dbReference type="NCBI Taxonomy" id="595434"/>
    <lineage>
        <taxon>Bacteria</taxon>
        <taxon>Pseudomonadati</taxon>
        <taxon>Planctomycetota</taxon>
        <taxon>Planctomycetia</taxon>
        <taxon>Pirellulales</taxon>
        <taxon>Pirellulaceae</taxon>
        <taxon>Rhodopirellula</taxon>
    </lineage>
</organism>
<feature type="compositionally biased region" description="Low complexity" evidence="1">
    <location>
        <begin position="255"/>
        <end position="265"/>
    </location>
</feature>
<feature type="region of interest" description="Disordered" evidence="1">
    <location>
        <begin position="1"/>
        <end position="125"/>
    </location>
</feature>
<feature type="region of interest" description="Disordered" evidence="1">
    <location>
        <begin position="154"/>
        <end position="223"/>
    </location>
</feature>
<feature type="region of interest" description="Disordered" evidence="1">
    <location>
        <begin position="308"/>
        <end position="330"/>
    </location>
</feature>
<keyword evidence="3" id="KW-1185">Reference proteome</keyword>
<sequence>MLAGGILAHSDAGGGSQELDRSQIDRAIPALQRTVASIQASGSRDGSGIQTLDARGQGSGSVRPIEGFSSNSHPGSSSDQRGGLGQRDARQSNSGLQSLGNESRNNQSRSDLNRSGSLQSSSLTSADRSLASDSVQPIQSSTVVVVVQFVTTSPRPDNSVSVDSVLSGGSGRSSVGQGTVLVRANSSAAPSEQSVAGGSDGLKAAASDAVTADSGPVQQDQSTVEGAVDATAVAAATTTYERTNSTTEGSRIDLADSSASSAASDVDGGTIDWLPRVSSDDVSLDSSQADDSWELDEETLEHLREVARAASDKDADDVEATAARDAGESSLLEGHSVDDALATWFGSPTGLVDGIRFQGTLPTVVPTLSPGMVDIALDATVGVHRTVGLMASSETVSRPVAVDEVRDAVLAAIAFETDVLAQPALDSRPLRLSGLAYPGAAIVAGALALNARRRRDEMLLTSR</sequence>
<proteinExistence type="predicted"/>
<accession>A0A0J1EPP0</accession>
<feature type="compositionally biased region" description="Polar residues" evidence="1">
    <location>
        <begin position="184"/>
        <end position="196"/>
    </location>
</feature>
<protein>
    <submittedName>
        <fullName evidence="2">Hemagglutinin-like protein</fullName>
    </submittedName>
</protein>
<dbReference type="AlphaFoldDB" id="A0A0J1EPP0"/>
<feature type="compositionally biased region" description="Low complexity" evidence="1">
    <location>
        <begin position="280"/>
        <end position="290"/>
    </location>
</feature>
<feature type="compositionally biased region" description="Polar residues" evidence="1">
    <location>
        <begin position="91"/>
        <end position="109"/>
    </location>
</feature>
<feature type="compositionally biased region" description="Low complexity" evidence="1">
    <location>
        <begin position="69"/>
        <end position="78"/>
    </location>
</feature>
<evidence type="ECO:0000313" key="2">
    <source>
        <dbReference type="EMBL" id="KLU07444.1"/>
    </source>
</evidence>
<gene>
    <name evidence="2" type="ORF">RISK_000522</name>
</gene>
<feature type="compositionally biased region" description="Polar residues" evidence="1">
    <location>
        <begin position="34"/>
        <end position="50"/>
    </location>
</feature>
<dbReference type="EMBL" id="LECT01000006">
    <property type="protein sequence ID" value="KLU07444.1"/>
    <property type="molecule type" value="Genomic_DNA"/>
</dbReference>
<dbReference type="Proteomes" id="UP000036367">
    <property type="component" value="Unassembled WGS sequence"/>
</dbReference>